<dbReference type="GO" id="GO:0008519">
    <property type="term" value="F:ammonium channel activity"/>
    <property type="evidence" value="ECO:0007669"/>
    <property type="project" value="InterPro"/>
</dbReference>
<feature type="transmembrane region" description="Helical" evidence="8">
    <location>
        <begin position="23"/>
        <end position="45"/>
    </location>
</feature>
<feature type="transmembrane region" description="Helical" evidence="8">
    <location>
        <begin position="57"/>
        <end position="77"/>
    </location>
</feature>
<evidence type="ECO:0000256" key="1">
    <source>
        <dbReference type="ARBA" id="ARBA00004141"/>
    </source>
</evidence>
<dbReference type="PANTHER" id="PTHR43029:SF10">
    <property type="entry name" value="AMMONIUM TRANSPORTER MEP2"/>
    <property type="match status" value="1"/>
</dbReference>
<evidence type="ECO:0000313" key="12">
    <source>
        <dbReference type="Proteomes" id="UP000253740"/>
    </source>
</evidence>
<proteinExistence type="inferred from homology"/>
<feature type="transmembrane region" description="Helical" evidence="8">
    <location>
        <begin position="149"/>
        <end position="170"/>
    </location>
</feature>
<evidence type="ECO:0000256" key="6">
    <source>
        <dbReference type="ARBA" id="ARBA00023136"/>
    </source>
</evidence>
<keyword evidence="4 8" id="KW-0812">Transmembrane</keyword>
<gene>
    <name evidence="10" type="ORF">MBSD_2200</name>
    <name evidence="11" type="ORF">MBSD_n0945</name>
</gene>
<evidence type="ECO:0000256" key="3">
    <source>
        <dbReference type="ARBA" id="ARBA00022448"/>
    </source>
</evidence>
<feature type="transmembrane region" description="Helical" evidence="8">
    <location>
        <begin position="251"/>
        <end position="269"/>
    </location>
</feature>
<keyword evidence="12" id="KW-1185">Reference proteome</keyword>
<reference evidence="10" key="1">
    <citation type="submission" date="2015-03" db="EMBL/GenBank/DDBJ databases">
        <title>Draft genome sequence of Mizugakiibacter sediminis skMP5.</title>
        <authorList>
            <person name="Watanabe T."/>
            <person name="Kojima H."/>
            <person name="Fukui M."/>
        </authorList>
    </citation>
    <scope>NUCLEOTIDE SEQUENCE</scope>
    <source>
        <strain evidence="10">SkMP5</strain>
    </source>
</reference>
<evidence type="ECO:0000256" key="5">
    <source>
        <dbReference type="ARBA" id="ARBA00022989"/>
    </source>
</evidence>
<evidence type="ECO:0000256" key="4">
    <source>
        <dbReference type="ARBA" id="ARBA00022692"/>
    </source>
</evidence>
<evidence type="ECO:0000259" key="9">
    <source>
        <dbReference type="Pfam" id="PF00909"/>
    </source>
</evidence>
<dbReference type="STRING" id="1475481.GCA_000953855_00959"/>
<evidence type="ECO:0000256" key="2">
    <source>
        <dbReference type="ARBA" id="ARBA00005887"/>
    </source>
</evidence>
<feature type="transmembrane region" description="Helical" evidence="8">
    <location>
        <begin position="123"/>
        <end position="142"/>
    </location>
</feature>
<feature type="transmembrane region" description="Helical" evidence="8">
    <location>
        <begin position="219"/>
        <end position="239"/>
    </location>
</feature>
<evidence type="ECO:0000313" key="10">
    <source>
        <dbReference type="EMBL" id="GAN45649.1"/>
    </source>
</evidence>
<dbReference type="Gene3D" id="1.10.3430.10">
    <property type="entry name" value="Ammonium transporter AmtB like domains"/>
    <property type="match status" value="1"/>
</dbReference>
<evidence type="ECO:0000256" key="8">
    <source>
        <dbReference type="RuleBase" id="RU362002"/>
    </source>
</evidence>
<accession>A0A0K8QL71</accession>
<dbReference type="Proteomes" id="UP000253740">
    <property type="component" value="Unassembled WGS sequence"/>
</dbReference>
<reference evidence="11" key="2">
    <citation type="submission" date="2015-08" db="EMBL/GenBank/DDBJ databases">
        <title>Complete DNA Sequence of Pseudomonas syringae pv. actinidiae, the Causal Agent of Kiwifruit Canker Disease.</title>
        <authorList>
            <person name="Rikkerink E.H.A."/>
            <person name="Fineran P.C."/>
        </authorList>
    </citation>
    <scope>NUCLEOTIDE SEQUENCE</scope>
    <source>
        <strain evidence="11">SkMP5</strain>
    </source>
</reference>
<comment type="subcellular location">
    <subcellularLocation>
        <location evidence="8">Cell membrane</location>
        <topology evidence="8">Multi-pass membrane protein</topology>
    </subcellularLocation>
    <subcellularLocation>
        <location evidence="1">Membrane</location>
        <topology evidence="1">Multi-pass membrane protein</topology>
    </subcellularLocation>
</comment>
<dbReference type="AlphaFoldDB" id="A0A0K8QL71"/>
<feature type="transmembrane region" description="Helical" evidence="8">
    <location>
        <begin position="182"/>
        <end position="207"/>
    </location>
</feature>
<dbReference type="Pfam" id="PF00909">
    <property type="entry name" value="Ammonium_transp"/>
    <property type="match status" value="1"/>
</dbReference>
<keyword evidence="6 8" id="KW-0472">Membrane</keyword>
<feature type="transmembrane region" description="Helical" evidence="8">
    <location>
        <begin position="381"/>
        <end position="401"/>
    </location>
</feature>
<keyword evidence="7 8" id="KW-0924">Ammonia transport</keyword>
<dbReference type="PROSITE" id="PS01219">
    <property type="entry name" value="AMMONIUM_TRANSP"/>
    <property type="match status" value="1"/>
</dbReference>
<sequence length="430" mass="43581">MLVLGAVAPTAQAGTATLDRGDTAWMLAATALVLFMTLPGLALFYAGMVRAKNVLSVMMQCLAIVALVSVLWVLYGYSFAFDRSGMAAGGGGWHAFLGGAARIGLRGVGRDALVGGIPEALYAAYQMTFAVITPALIVGAFAERMRFSALLLFVAVWFTVVYLPVAHMVWGGPGAFLADHGVIDFAGGTVVHINSGIAGLIACLMVGRRRGYPHTPMPPHNLGYTVVGASMLWVGWFGFNAGSALAADGQAGMALLVTHLAAASAALAWSGAEWALHRKPSVLGAASGAVAGLVAVTPAAGTCGPLGALAIGICAGLACFLASARLKRALGYDDALDVFGVHGVGGIVGALLTGVFVAAPLGGSGLPAGVGIGGQLGRQALGAGLVIVYGAAMSALLLWLVGRVVTLRVDAEAETEGLDIALHDERGYNL</sequence>
<dbReference type="EMBL" id="DF952382">
    <property type="protein sequence ID" value="GAN45649.1"/>
    <property type="molecule type" value="Genomic_DNA"/>
</dbReference>
<feature type="transmembrane region" description="Helical" evidence="8">
    <location>
        <begin position="306"/>
        <end position="326"/>
    </location>
</feature>
<comment type="similarity">
    <text evidence="2 8">Belongs to the ammonia transporter channel (TC 1.A.11.2) family.</text>
</comment>
<dbReference type="InterPro" id="IPR024041">
    <property type="entry name" value="NH4_transpt_AmtB-like_dom"/>
</dbReference>
<feature type="domain" description="Ammonium transporter AmtB-like" evidence="9">
    <location>
        <begin position="24"/>
        <end position="428"/>
    </location>
</feature>
<feature type="transmembrane region" description="Helical" evidence="8">
    <location>
        <begin position="338"/>
        <end position="361"/>
    </location>
</feature>
<evidence type="ECO:0000256" key="7">
    <source>
        <dbReference type="ARBA" id="ARBA00023177"/>
    </source>
</evidence>
<dbReference type="SUPFAM" id="SSF111352">
    <property type="entry name" value="Ammonium transporter"/>
    <property type="match status" value="1"/>
</dbReference>
<keyword evidence="3 8" id="KW-0813">Transport</keyword>
<name>A0A0K8QL71_9GAMM</name>
<dbReference type="GO" id="GO:0005886">
    <property type="term" value="C:plasma membrane"/>
    <property type="evidence" value="ECO:0007669"/>
    <property type="project" value="UniProtKB-SubCell"/>
</dbReference>
<dbReference type="HOGENOM" id="CLU_000445_33_0_6"/>
<feature type="transmembrane region" description="Helical" evidence="8">
    <location>
        <begin position="281"/>
        <end position="300"/>
    </location>
</feature>
<dbReference type="InterPro" id="IPR029020">
    <property type="entry name" value="Ammonium/urea_transptr"/>
</dbReference>
<protein>
    <recommendedName>
        <fullName evidence="8">Ammonium transporter</fullName>
    </recommendedName>
</protein>
<dbReference type="InterPro" id="IPR018047">
    <property type="entry name" value="Ammonium_transpt_CS"/>
</dbReference>
<evidence type="ECO:0000313" key="11">
    <source>
        <dbReference type="EMBL" id="GAP65655.1"/>
    </source>
</evidence>
<keyword evidence="5 8" id="KW-1133">Transmembrane helix</keyword>
<organism evidence="11">
    <name type="scientific">Mizugakiibacter sediminis</name>
    <dbReference type="NCBI Taxonomy" id="1475481"/>
    <lineage>
        <taxon>Bacteria</taxon>
        <taxon>Pseudomonadati</taxon>
        <taxon>Pseudomonadota</taxon>
        <taxon>Gammaproteobacteria</taxon>
        <taxon>Lysobacterales</taxon>
        <taxon>Rhodanobacteraceae</taxon>
        <taxon>Mizugakiibacter</taxon>
    </lineage>
</organism>
<dbReference type="NCBIfam" id="TIGR00836">
    <property type="entry name" value="amt"/>
    <property type="match status" value="1"/>
</dbReference>
<dbReference type="EMBL" id="DF970163">
    <property type="protein sequence ID" value="GAP65655.1"/>
    <property type="molecule type" value="Genomic_DNA"/>
</dbReference>
<dbReference type="InterPro" id="IPR001905">
    <property type="entry name" value="Ammonium_transpt"/>
</dbReference>
<dbReference type="PANTHER" id="PTHR43029">
    <property type="entry name" value="AMMONIUM TRANSPORTER MEP2"/>
    <property type="match status" value="1"/>
</dbReference>